<sequence>MGFTMGLNLLLLLAMVATNILSLYHLSSNIQSKPPAPPPVPDHLIHQLSTIRATINHLTSLQPSTPPSKKIPSAAAAIAAPSDLLIYTHIAPIGSSCKDNPILLHQYMNYTPFSLCPNDAPIAEDLILRGCHPLPRRRCFSRTPFSPPASLPADPFSPLPEKTALLNHYNCKTFSCFAGLKPEMGFDMRVEKSRYLNYRTDLDLPISQLLQLAKSAKSVIRLGLDIGGGTGTFAAQMKLQNVTVVTTTMNLGAPYNEAVAIRGLVPLHAPLQQRLPVFDGAVDLVRCGHAVNRWIPVTSMEFLFFDVDRVLRGGGYLLLDHFFSKKMDLDKVYTPLIGRLGYKKVKWAVANKADASGVKNGEVYLTALLQKPLIRSTSK</sequence>
<dbReference type="GO" id="GO:0016020">
    <property type="term" value="C:membrane"/>
    <property type="evidence" value="ECO:0007669"/>
    <property type="project" value="UniProtKB-SubCell"/>
</dbReference>
<dbReference type="SUPFAM" id="SSF53335">
    <property type="entry name" value="S-adenosyl-L-methionine-dependent methyltransferases"/>
    <property type="match status" value="1"/>
</dbReference>
<dbReference type="GO" id="GO:0008168">
    <property type="term" value="F:methyltransferase activity"/>
    <property type="evidence" value="ECO:0007669"/>
    <property type="project" value="UniProtKB-KW"/>
</dbReference>
<keyword evidence="4" id="KW-0812">Transmembrane</keyword>
<evidence type="ECO:0000256" key="7">
    <source>
        <dbReference type="SAM" id="SignalP"/>
    </source>
</evidence>
<dbReference type="PANTHER" id="PTHR44067">
    <property type="entry name" value="S-ADENOSYL-L-METHIONINE-DEPENDENT METHYLTRANSFERASE SUPERFAMILY PROTEIN-RELATED"/>
    <property type="match status" value="1"/>
</dbReference>
<accession>A0AAD4J1Q3</accession>
<comment type="subcellular location">
    <subcellularLocation>
        <location evidence="6">Endomembrane system</location>
        <topology evidence="6">Single-pass membrane protein</topology>
    </subcellularLocation>
    <subcellularLocation>
        <location evidence="1">Membrane</location>
        <topology evidence="1">Single-pass type II membrane protein</topology>
    </subcellularLocation>
</comment>
<reference evidence="8 9" key="1">
    <citation type="journal article" date="2021" name="Nat. Commun.">
        <title>Incipient diploidization of the medicinal plant Perilla within 10,000 years.</title>
        <authorList>
            <person name="Zhang Y."/>
            <person name="Shen Q."/>
            <person name="Leng L."/>
            <person name="Zhang D."/>
            <person name="Chen S."/>
            <person name="Shi Y."/>
            <person name="Ning Z."/>
            <person name="Chen S."/>
        </authorList>
    </citation>
    <scope>NUCLEOTIDE SEQUENCE [LARGE SCALE GENOMIC DNA]</scope>
    <source>
        <strain evidence="9">cv. PC099</strain>
    </source>
</reference>
<dbReference type="InterPro" id="IPR029063">
    <property type="entry name" value="SAM-dependent_MTases_sf"/>
</dbReference>
<evidence type="ECO:0000256" key="3">
    <source>
        <dbReference type="ARBA" id="ARBA00022603"/>
    </source>
</evidence>
<evidence type="ECO:0000313" key="8">
    <source>
        <dbReference type="EMBL" id="KAH6825587.1"/>
    </source>
</evidence>
<dbReference type="PANTHER" id="PTHR44067:SF5">
    <property type="entry name" value="EXPRESSED PROTEIN"/>
    <property type="match status" value="1"/>
</dbReference>
<feature type="chain" id="PRO_5042273527" evidence="7">
    <location>
        <begin position="23"/>
        <end position="379"/>
    </location>
</feature>
<keyword evidence="4" id="KW-0735">Signal-anchor</keyword>
<dbReference type="AlphaFoldDB" id="A0AAD4J1Q3"/>
<dbReference type="EMBL" id="SDAM02000175">
    <property type="protein sequence ID" value="KAH6825587.1"/>
    <property type="molecule type" value="Genomic_DNA"/>
</dbReference>
<dbReference type="Proteomes" id="UP001190926">
    <property type="component" value="Unassembled WGS sequence"/>
</dbReference>
<feature type="signal peptide" evidence="7">
    <location>
        <begin position="1"/>
        <end position="22"/>
    </location>
</feature>
<comment type="similarity">
    <text evidence="2">Belongs to the methyltransferase superfamily.</text>
</comment>
<gene>
    <name evidence="8" type="ORF">C2S53_017559</name>
</gene>
<keyword evidence="7" id="KW-0732">Signal</keyword>
<keyword evidence="3 8" id="KW-0489">Methyltransferase</keyword>
<proteinExistence type="inferred from homology"/>
<comment type="caution">
    <text evidence="8">The sequence shown here is derived from an EMBL/GenBank/DDBJ whole genome shotgun (WGS) entry which is preliminary data.</text>
</comment>
<keyword evidence="3 8" id="KW-0808">Transferase</keyword>
<keyword evidence="5" id="KW-0325">Glycoprotein</keyword>
<dbReference type="GO" id="GO:0032259">
    <property type="term" value="P:methylation"/>
    <property type="evidence" value="ECO:0007669"/>
    <property type="project" value="UniProtKB-KW"/>
</dbReference>
<keyword evidence="9" id="KW-1185">Reference proteome</keyword>
<evidence type="ECO:0000313" key="9">
    <source>
        <dbReference type="Proteomes" id="UP001190926"/>
    </source>
</evidence>
<evidence type="ECO:0000256" key="6">
    <source>
        <dbReference type="ARBA" id="ARBA00037847"/>
    </source>
</evidence>
<dbReference type="Gene3D" id="3.40.50.150">
    <property type="entry name" value="Vaccinia Virus protein VP39"/>
    <property type="match status" value="1"/>
</dbReference>
<dbReference type="Pfam" id="PF03141">
    <property type="entry name" value="Methyltransf_29"/>
    <property type="match status" value="1"/>
</dbReference>
<dbReference type="GO" id="GO:0012505">
    <property type="term" value="C:endomembrane system"/>
    <property type="evidence" value="ECO:0007669"/>
    <property type="project" value="UniProtKB-SubCell"/>
</dbReference>
<dbReference type="InterPro" id="IPR004159">
    <property type="entry name" value="Put_SAM_MeTrfase"/>
</dbReference>
<dbReference type="InterPro" id="IPR053223">
    <property type="entry name" value="Prob_Methyltransferase"/>
</dbReference>
<evidence type="ECO:0000256" key="1">
    <source>
        <dbReference type="ARBA" id="ARBA00004606"/>
    </source>
</evidence>
<evidence type="ECO:0000256" key="5">
    <source>
        <dbReference type="ARBA" id="ARBA00023180"/>
    </source>
</evidence>
<name>A0AAD4J1Q3_PERFH</name>
<evidence type="ECO:0000256" key="2">
    <source>
        <dbReference type="ARBA" id="ARBA00008361"/>
    </source>
</evidence>
<organism evidence="8 9">
    <name type="scientific">Perilla frutescens var. hirtella</name>
    <name type="common">Perilla citriodora</name>
    <name type="synonym">Perilla setoyensis</name>
    <dbReference type="NCBI Taxonomy" id="608512"/>
    <lineage>
        <taxon>Eukaryota</taxon>
        <taxon>Viridiplantae</taxon>
        <taxon>Streptophyta</taxon>
        <taxon>Embryophyta</taxon>
        <taxon>Tracheophyta</taxon>
        <taxon>Spermatophyta</taxon>
        <taxon>Magnoliopsida</taxon>
        <taxon>eudicotyledons</taxon>
        <taxon>Gunneridae</taxon>
        <taxon>Pentapetalae</taxon>
        <taxon>asterids</taxon>
        <taxon>lamiids</taxon>
        <taxon>Lamiales</taxon>
        <taxon>Lamiaceae</taxon>
        <taxon>Nepetoideae</taxon>
        <taxon>Elsholtzieae</taxon>
        <taxon>Perilla</taxon>
    </lineage>
</organism>
<evidence type="ECO:0000256" key="4">
    <source>
        <dbReference type="ARBA" id="ARBA00022968"/>
    </source>
</evidence>
<protein>
    <submittedName>
        <fullName evidence="8">S-adenosyl-L-methionine-dependent methyltransferases superfamily protein</fullName>
    </submittedName>
</protein>